<dbReference type="EMBL" id="WUTS01000009">
    <property type="protein sequence ID" value="NAW14322.1"/>
    <property type="molecule type" value="Genomic_DNA"/>
</dbReference>
<evidence type="ECO:0000313" key="2">
    <source>
        <dbReference type="Proteomes" id="UP000448235"/>
    </source>
</evidence>
<protein>
    <submittedName>
        <fullName evidence="1">Uncharacterized protein</fullName>
    </submittedName>
</protein>
<organism evidence="1 2">
    <name type="scientific">Halomonas icarae</name>
    <dbReference type="NCBI Taxonomy" id="2691040"/>
    <lineage>
        <taxon>Bacteria</taxon>
        <taxon>Pseudomonadati</taxon>
        <taxon>Pseudomonadota</taxon>
        <taxon>Gammaproteobacteria</taxon>
        <taxon>Oceanospirillales</taxon>
        <taxon>Halomonadaceae</taxon>
        <taxon>Halomonas</taxon>
    </lineage>
</organism>
<reference evidence="1 2" key="1">
    <citation type="submission" date="2019-12" db="EMBL/GenBank/DDBJ databases">
        <title>Draft genome sequencing of Halomonas icarensis D1-1.</title>
        <authorList>
            <person name="Pandiyan K."/>
            <person name="Kushwaha P."/>
            <person name="Gowdham M."/>
            <person name="Chakdar H."/>
            <person name="Singh A."/>
            <person name="Kumar M."/>
            <person name="Saxena A.K."/>
        </authorList>
    </citation>
    <scope>NUCLEOTIDE SEQUENCE [LARGE SCALE GENOMIC DNA]</scope>
    <source>
        <strain evidence="1 2">D1-1</strain>
    </source>
</reference>
<sequence>MAGIWGERAALATDLDPPEAPCRSIVAVMCQPTHSNMNDIDVRHEFLQLASLGDDFDNPSIASSVAFPLGSDRHLGPRYRTRRARMATIQGVISNIDQ</sequence>
<name>A0A7X4W1Z0_9GAMM</name>
<gene>
    <name evidence="1" type="ORF">GRB80_15950</name>
</gene>
<proteinExistence type="predicted"/>
<dbReference type="RefSeq" id="WP_161424403.1">
    <property type="nucleotide sequence ID" value="NZ_JARWMY010000022.1"/>
</dbReference>
<dbReference type="Proteomes" id="UP000448235">
    <property type="component" value="Unassembled WGS sequence"/>
</dbReference>
<evidence type="ECO:0000313" key="1">
    <source>
        <dbReference type="EMBL" id="NAW14322.1"/>
    </source>
</evidence>
<dbReference type="AlphaFoldDB" id="A0A7X4W1Z0"/>
<accession>A0A7X4W1Z0</accession>
<keyword evidence="2" id="KW-1185">Reference proteome</keyword>
<comment type="caution">
    <text evidence="1">The sequence shown here is derived from an EMBL/GenBank/DDBJ whole genome shotgun (WGS) entry which is preliminary data.</text>
</comment>